<dbReference type="SUPFAM" id="SSF118010">
    <property type="entry name" value="TM1457-like"/>
    <property type="match status" value="1"/>
</dbReference>
<accession>A0A1H9RQU5</accession>
<organism evidence="7 8">
    <name type="scientific">Gracilibacillus ureilyticus</name>
    <dbReference type="NCBI Taxonomy" id="531814"/>
    <lineage>
        <taxon>Bacteria</taxon>
        <taxon>Bacillati</taxon>
        <taxon>Bacillota</taxon>
        <taxon>Bacilli</taxon>
        <taxon>Bacillales</taxon>
        <taxon>Bacillaceae</taxon>
        <taxon>Gracilibacillus</taxon>
    </lineage>
</organism>
<sequence length="109" mass="11586">MIEVTIERKPSAIKSFTITGHAGSGPYGHDLVCAAVSAVSFGAVNSVLQLCEIDISIDQAGDEGGFLQISLPDDNNDEKASLLLEGMVISLQTIERDYGQFISINDANK</sequence>
<evidence type="ECO:0000256" key="5">
    <source>
        <dbReference type="ARBA" id="ARBA00044503"/>
    </source>
</evidence>
<dbReference type="EMBL" id="FOGL01000009">
    <property type="protein sequence ID" value="SER74523.1"/>
    <property type="molecule type" value="Genomic_DNA"/>
</dbReference>
<proteinExistence type="inferred from homology"/>
<dbReference type="STRING" id="531814.SAMN04487944_10986"/>
<evidence type="ECO:0000256" key="6">
    <source>
        <dbReference type="ARBA" id="ARBA00044538"/>
    </source>
</evidence>
<gene>
    <name evidence="7" type="ORF">SAMN04487944_10986</name>
</gene>
<dbReference type="InterPro" id="IPR007422">
    <property type="entry name" value="Peptidase_Prp"/>
</dbReference>
<dbReference type="AlphaFoldDB" id="A0A1H9RQU5"/>
<dbReference type="Proteomes" id="UP000199687">
    <property type="component" value="Unassembled WGS sequence"/>
</dbReference>
<dbReference type="PANTHER" id="PTHR39178:SF1">
    <property type="entry name" value="RIBOSOMAL-PROCESSING CYSTEINE PROTEASE PRP"/>
    <property type="match status" value="1"/>
</dbReference>
<evidence type="ECO:0000256" key="4">
    <source>
        <dbReference type="ARBA" id="ARBA00022807"/>
    </source>
</evidence>
<keyword evidence="4" id="KW-0788">Thiol protease</keyword>
<dbReference type="CDD" id="cd16332">
    <property type="entry name" value="Prp-like"/>
    <property type="match status" value="1"/>
</dbReference>
<dbReference type="Pfam" id="PF04327">
    <property type="entry name" value="Peptidase_Prp"/>
    <property type="match status" value="1"/>
</dbReference>
<keyword evidence="3" id="KW-0378">Hydrolase</keyword>
<keyword evidence="2" id="KW-0645">Protease</keyword>
<dbReference type="Gene3D" id="3.30.70.1490">
    <property type="entry name" value="Cysteine protease Prp"/>
    <property type="match status" value="1"/>
</dbReference>
<evidence type="ECO:0000313" key="7">
    <source>
        <dbReference type="EMBL" id="SER74523.1"/>
    </source>
</evidence>
<dbReference type="GO" id="GO:0008234">
    <property type="term" value="F:cysteine-type peptidase activity"/>
    <property type="evidence" value="ECO:0007669"/>
    <property type="project" value="UniProtKB-KW"/>
</dbReference>
<evidence type="ECO:0000313" key="8">
    <source>
        <dbReference type="Proteomes" id="UP000199687"/>
    </source>
</evidence>
<dbReference type="GO" id="GO:0042254">
    <property type="term" value="P:ribosome biogenesis"/>
    <property type="evidence" value="ECO:0007669"/>
    <property type="project" value="UniProtKB-KW"/>
</dbReference>
<dbReference type="GO" id="GO:0006508">
    <property type="term" value="P:proteolysis"/>
    <property type="evidence" value="ECO:0007669"/>
    <property type="project" value="UniProtKB-KW"/>
</dbReference>
<keyword evidence="1" id="KW-0690">Ribosome biogenesis</keyword>
<evidence type="ECO:0000256" key="1">
    <source>
        <dbReference type="ARBA" id="ARBA00022517"/>
    </source>
</evidence>
<dbReference type="OrthoDB" id="48998at2"/>
<reference evidence="7 8" key="1">
    <citation type="submission" date="2016-10" db="EMBL/GenBank/DDBJ databases">
        <authorList>
            <person name="de Groot N.N."/>
        </authorList>
    </citation>
    <scope>NUCLEOTIDE SEQUENCE [LARGE SCALE GENOMIC DNA]</scope>
    <source>
        <strain evidence="7 8">CGMCC 1.7727</strain>
    </source>
</reference>
<dbReference type="InterPro" id="IPR036764">
    <property type="entry name" value="Peptidase_Prp_sf"/>
</dbReference>
<keyword evidence="8" id="KW-1185">Reference proteome</keyword>
<dbReference type="RefSeq" id="WP_089740763.1">
    <property type="nucleotide sequence ID" value="NZ_FOGL01000009.1"/>
</dbReference>
<protein>
    <recommendedName>
        <fullName evidence="6">Ribosomal processing cysteine protease Prp</fullName>
    </recommendedName>
</protein>
<name>A0A1H9RQU5_9BACI</name>
<dbReference type="PANTHER" id="PTHR39178">
    <property type="entry name" value="HYPOTHETICAL RIBOSOME-ASSOCIATED PROTEIN"/>
    <property type="match status" value="1"/>
</dbReference>
<evidence type="ECO:0000256" key="3">
    <source>
        <dbReference type="ARBA" id="ARBA00022801"/>
    </source>
</evidence>
<comment type="similarity">
    <text evidence="5">Belongs to the Prp family.</text>
</comment>
<evidence type="ECO:0000256" key="2">
    <source>
        <dbReference type="ARBA" id="ARBA00022670"/>
    </source>
</evidence>